<proteinExistence type="predicted"/>
<dbReference type="PANTHER" id="PTHR12436:SF3">
    <property type="entry name" value="GERMINAL-CENTER ASSOCIATED NUCLEAR PROTEIN"/>
    <property type="match status" value="1"/>
</dbReference>
<dbReference type="OrthoDB" id="21502at2759"/>
<dbReference type="InterPro" id="IPR045107">
    <property type="entry name" value="SAC3/GANP/THP3"/>
</dbReference>
<sequence>MEEGVPPRGTCQGMCPEEEVCERAKWNDFHALELRIPSTSYAGWTRERLAIKKHKRNIDSCDRHPTRLRTIGALTGTVDHMLGILDVEGVDFEDAYKLLWDRMRSVRSDLMIQRLLNRREATVMYEKMVRYHIVCSYELCERKASVKNPHGFDQKLNTEQLGKTLQTLLTIYDHKLEGSRRHEEAEFWGYSILLGLDAFKLMQVRRDLLDTEEVQFALCVLRAVESGNYSKFFQLWRRATYLQACLVHLAGLHALMRRHALELMGSKVFGPKVATYPLEDARKILSIASSEAGTTAEAAGEVQDDKLCLEISSKRTETFSKIVSGGVALH</sequence>
<organism evidence="2 3">
    <name type="scientific">Chloropicon primus</name>
    <dbReference type="NCBI Taxonomy" id="1764295"/>
    <lineage>
        <taxon>Eukaryota</taxon>
        <taxon>Viridiplantae</taxon>
        <taxon>Chlorophyta</taxon>
        <taxon>Chloropicophyceae</taxon>
        <taxon>Chloropicales</taxon>
        <taxon>Chloropicaceae</taxon>
        <taxon>Chloropicon</taxon>
    </lineage>
</organism>
<dbReference type="InterPro" id="IPR005062">
    <property type="entry name" value="SAC3/GANP/THP3_conserved"/>
</dbReference>
<dbReference type="Pfam" id="PF03399">
    <property type="entry name" value="SAC3_GANP"/>
    <property type="match status" value="1"/>
</dbReference>
<dbReference type="EMBL" id="CP031034">
    <property type="protein sequence ID" value="QDZ17592.1"/>
    <property type="molecule type" value="Genomic_DNA"/>
</dbReference>
<name>A0A5B8ME72_9CHLO</name>
<evidence type="ECO:0000313" key="2">
    <source>
        <dbReference type="EMBL" id="QDZ17592.1"/>
    </source>
</evidence>
<dbReference type="GO" id="GO:0070390">
    <property type="term" value="C:transcription export complex 2"/>
    <property type="evidence" value="ECO:0007669"/>
    <property type="project" value="TreeGrafter"/>
</dbReference>
<accession>A0A5B8ME72</accession>
<keyword evidence="3" id="KW-1185">Reference proteome</keyword>
<reference evidence="2 3" key="1">
    <citation type="submission" date="2018-07" db="EMBL/GenBank/DDBJ databases">
        <title>The complete nuclear genome of the prasinophyte Chloropicon primus (CCMP1205).</title>
        <authorList>
            <person name="Pombert J.-F."/>
            <person name="Otis C."/>
            <person name="Turmel M."/>
            <person name="Lemieux C."/>
        </authorList>
    </citation>
    <scope>NUCLEOTIDE SEQUENCE [LARGE SCALE GENOMIC DNA]</scope>
    <source>
        <strain evidence="2 3">CCMP1205</strain>
    </source>
</reference>
<gene>
    <name evidence="2" type="ORF">A3770_01p01100</name>
</gene>
<evidence type="ECO:0000313" key="3">
    <source>
        <dbReference type="Proteomes" id="UP000316726"/>
    </source>
</evidence>
<dbReference type="GO" id="GO:0006406">
    <property type="term" value="P:mRNA export from nucleus"/>
    <property type="evidence" value="ECO:0007669"/>
    <property type="project" value="TreeGrafter"/>
</dbReference>
<protein>
    <submittedName>
        <fullName evidence="2">SAC3/GANP/THP3 family protein</fullName>
    </submittedName>
</protein>
<dbReference type="GO" id="GO:0005737">
    <property type="term" value="C:cytoplasm"/>
    <property type="evidence" value="ECO:0007669"/>
    <property type="project" value="TreeGrafter"/>
</dbReference>
<dbReference type="PANTHER" id="PTHR12436">
    <property type="entry name" value="80 KDA MCM3-ASSOCIATED PROTEIN"/>
    <property type="match status" value="1"/>
</dbReference>
<evidence type="ECO:0000259" key="1">
    <source>
        <dbReference type="Pfam" id="PF03399"/>
    </source>
</evidence>
<dbReference type="Gene3D" id="1.25.40.990">
    <property type="match status" value="1"/>
</dbReference>
<dbReference type="Proteomes" id="UP000316726">
    <property type="component" value="Chromosome 1"/>
</dbReference>
<dbReference type="STRING" id="1764295.A0A5B8ME72"/>
<feature type="domain" description="SAC3/GANP/THP3 conserved" evidence="1">
    <location>
        <begin position="14"/>
        <end position="292"/>
    </location>
</feature>
<dbReference type="AlphaFoldDB" id="A0A5B8ME72"/>